<reference evidence="2 3" key="5">
    <citation type="journal article" date="2010" name="Appl. Environ. Microbiol.">
        <title>phrR-like gene praR of Azorhizobium caulinodans ORS571 is essential for symbiosis with Sesbania rostrata and is involved in expression of reb genes.</title>
        <authorList>
            <person name="Akiba N."/>
            <person name="Aono T."/>
            <person name="Toyazaki H."/>
            <person name="Sato S."/>
            <person name="Oyaizu H."/>
        </authorList>
    </citation>
    <scope>NUCLEOTIDE SEQUENCE [LARGE SCALE GENOMIC DNA]</scope>
    <source>
        <strain evidence="3">ATCC 43989 / DSM 5975 / JCM 20966 / LMG 6465 / NBRC 14845 / NCIMB 13405 / ORS 571</strain>
    </source>
</reference>
<dbReference type="InterPro" id="IPR036895">
    <property type="entry name" value="Uracil-DNA_glycosylase-like_sf"/>
</dbReference>
<evidence type="ECO:0000313" key="3">
    <source>
        <dbReference type="Proteomes" id="UP000000270"/>
    </source>
</evidence>
<dbReference type="Pfam" id="PF03167">
    <property type="entry name" value="UDG"/>
    <property type="match status" value="1"/>
</dbReference>
<dbReference type="eggNOG" id="COG1573">
    <property type="taxonomic scope" value="Bacteria"/>
</dbReference>
<dbReference type="InterPro" id="IPR047124">
    <property type="entry name" value="HI_0220.2"/>
</dbReference>
<reference evidence="2 3" key="6">
    <citation type="journal article" date="2011" name="Appl. Environ. Microbiol.">
        <title>Involvement of the azorhizobial chromosome partition gene (parA) in the onset of bacteroid differentiation during Sesbania rostrata stem nodule development.</title>
        <authorList>
            <person name="Liu CT."/>
            <person name="Lee KB."/>
            <person name="Wang YS."/>
            <person name="Peng MH."/>
            <person name="Lee KT."/>
            <person name="Suzuki S."/>
            <person name="Suzuki T."/>
            <person name="Oyaizu H."/>
        </authorList>
    </citation>
    <scope>NUCLEOTIDE SEQUENCE [LARGE SCALE GENOMIC DNA]</scope>
    <source>
        <strain evidence="3">ATCC 43989 / DSM 5975 / JCM 20966 / LMG 6465 / NBRC 14845 / NCIMB 13405 / ORS 571</strain>
    </source>
</reference>
<proteinExistence type="predicted"/>
<dbReference type="CDD" id="cd10033">
    <property type="entry name" value="UDG_like"/>
    <property type="match status" value="1"/>
</dbReference>
<dbReference type="AlphaFoldDB" id="A8II55"/>
<keyword evidence="3" id="KW-1185">Reference proteome</keyword>
<evidence type="ECO:0000259" key="1">
    <source>
        <dbReference type="SMART" id="SM00986"/>
    </source>
</evidence>
<dbReference type="Gene3D" id="3.40.470.10">
    <property type="entry name" value="Uracil-DNA glycosylase-like domain"/>
    <property type="match status" value="1"/>
</dbReference>
<dbReference type="HOGENOM" id="CLU_075800_0_0_5"/>
<dbReference type="KEGG" id="azc:AZC_3364"/>
<dbReference type="STRING" id="438753.AZC_3364"/>
<gene>
    <name evidence="2" type="ordered locus">AZC_3364</name>
</gene>
<organism evidence="2 3">
    <name type="scientific">Azorhizobium caulinodans (strain ATCC 43989 / DSM 5975 / JCM 20966 / LMG 6465 / NBRC 14845 / NCIMB 13405 / ORS 571)</name>
    <dbReference type="NCBI Taxonomy" id="438753"/>
    <lineage>
        <taxon>Bacteria</taxon>
        <taxon>Pseudomonadati</taxon>
        <taxon>Pseudomonadota</taxon>
        <taxon>Alphaproteobacteria</taxon>
        <taxon>Hyphomicrobiales</taxon>
        <taxon>Xanthobacteraceae</taxon>
        <taxon>Azorhizobium</taxon>
    </lineage>
</organism>
<reference evidence="2 3" key="3">
    <citation type="journal article" date="2008" name="BMC Genomics">
        <title>The genome of the versatile nitrogen fixer Azorhizobium caulinodans ORS571.</title>
        <authorList>
            <person name="Lee KB."/>
            <person name="Backer P.D."/>
            <person name="Aono T."/>
            <person name="Liu CT."/>
            <person name="Suzuki S."/>
            <person name="Suzuki T."/>
            <person name="Kaneko T."/>
            <person name="Yamada M."/>
            <person name="Tabata S."/>
            <person name="Kupfer D.M."/>
            <person name="Najar F.Z."/>
            <person name="Wiley G.B."/>
            <person name="Roe B."/>
            <person name="Binnewies T.T."/>
            <person name="Ussery D.W."/>
            <person name="D'Haeze W."/>
            <person name="Herder J.D."/>
            <person name="Gevers D."/>
            <person name="Vereecke D."/>
            <person name="Holsters M."/>
            <person name="Oyaizu H."/>
        </authorList>
    </citation>
    <scope>NUCLEOTIDE SEQUENCE [LARGE SCALE GENOMIC DNA]</scope>
    <source>
        <strain evidence="3">ATCC 43989 / DSM 5975 / JCM 20966 / LMG 6465 / NBRC 14845 / NCIMB 13405 / ORS 571</strain>
    </source>
</reference>
<evidence type="ECO:0000313" key="2">
    <source>
        <dbReference type="EMBL" id="BAF89362.1"/>
    </source>
</evidence>
<reference evidence="3" key="2">
    <citation type="submission" date="2007-04" db="EMBL/GenBank/DDBJ databases">
        <title>Complete genome sequence of the nitrogen-fixing bacterium Azorhizobium caulinodans ORS571.</title>
        <authorList>
            <person name="Lee K.B."/>
            <person name="Backer P.D."/>
            <person name="Aono T."/>
            <person name="Liu C.T."/>
            <person name="Suzuki S."/>
            <person name="Suzuki T."/>
            <person name="Kaneko T."/>
            <person name="Yamada M."/>
            <person name="Tabata S."/>
            <person name="Kupfer D.M."/>
            <person name="Najar F.Z."/>
            <person name="Wiley G.B."/>
            <person name="Roe B."/>
            <person name="Binnewies T."/>
            <person name="Ussery D."/>
            <person name="Vereecke D."/>
            <person name="Gevers D."/>
            <person name="Holsters M."/>
            <person name="Oyaizu H."/>
        </authorList>
    </citation>
    <scope>NUCLEOTIDE SEQUENCE [LARGE SCALE GENOMIC DNA]</scope>
    <source>
        <strain evidence="3">ATCC 43989 / DSM 5975 / JCM 20966 / LMG 6465 / NBRC 14845 / NCIMB 13405 / ORS 571</strain>
    </source>
</reference>
<feature type="domain" description="Uracil-DNA glycosylase-like" evidence="1">
    <location>
        <begin position="53"/>
        <end position="221"/>
    </location>
</feature>
<dbReference type="SMART" id="SM00986">
    <property type="entry name" value="UDG"/>
    <property type="match status" value="1"/>
</dbReference>
<dbReference type="SUPFAM" id="SSF52141">
    <property type="entry name" value="Uracil-DNA glycosylase-like"/>
    <property type="match status" value="1"/>
</dbReference>
<dbReference type="InterPro" id="IPR005122">
    <property type="entry name" value="Uracil-DNA_glycosylase-like"/>
</dbReference>
<dbReference type="Proteomes" id="UP000000270">
    <property type="component" value="Chromosome"/>
</dbReference>
<reference evidence="2 3" key="4">
    <citation type="journal article" date="2009" name="Appl. Environ. Microbiol.">
        <title>Comparative genome-wide transcriptional profiling of Azorhizobium caulinodans ORS571 grown under free-living and symbiotic conditions.</title>
        <authorList>
            <person name="Tsukada S."/>
            <person name="Aono T."/>
            <person name="Akiba N."/>
            <person name="Lee KB."/>
            <person name="Liu CT."/>
            <person name="Toyazaki H."/>
            <person name="Oyaizu H."/>
        </authorList>
    </citation>
    <scope>NUCLEOTIDE SEQUENCE [LARGE SCALE GENOMIC DNA]</scope>
    <source>
        <strain evidence="3">ATCC 43989 / DSM 5975 / JCM 20966 / LMG 6465 / NBRC 14845 / NCIMB 13405 / ORS 571</strain>
    </source>
</reference>
<protein>
    <recommendedName>
        <fullName evidence="1">Uracil-DNA glycosylase-like domain-containing protein</fullName>
    </recommendedName>
</protein>
<dbReference type="SMART" id="SM00987">
    <property type="entry name" value="UreE_C"/>
    <property type="match status" value="1"/>
</dbReference>
<dbReference type="PANTHER" id="PTHR42160">
    <property type="entry name" value="URACIL-DNA GLYCOSYLASE SUPERFAMILY PROTEIN"/>
    <property type="match status" value="1"/>
</dbReference>
<sequence length="232" mass="25932">MTDQLERPNLEAELEERGAVDPPLADLLADIRACRRCVEAPLGRPMPHEPRPVLRASSTARILIASQAPGTKVHLTGLTFHDASGDRLRQWMGVSRAVFYDTAQIAIVPMGFCFPGQDANGGDLPPRRECRATWHDRLFAALPAFDLILAIGRPAQLYHLKRLGREAQIGDSLTQTVANWRQVRAAAERPRVYALPHPSWRNTGWLKRNPWFEQDLLPELRADIAQALARSG</sequence>
<dbReference type="EMBL" id="AP009384">
    <property type="protein sequence ID" value="BAF89362.1"/>
    <property type="molecule type" value="Genomic_DNA"/>
</dbReference>
<name>A8II55_AZOC5</name>
<dbReference type="RefSeq" id="WP_012171887.1">
    <property type="nucleotide sequence ID" value="NC_009937.1"/>
</dbReference>
<dbReference type="PANTHER" id="PTHR42160:SF1">
    <property type="entry name" value="URACIL-DNA GLYCOSYLASE SUPERFAMILY PROTEIN"/>
    <property type="match status" value="1"/>
</dbReference>
<reference evidence="2 3" key="1">
    <citation type="journal article" date="2007" name="Appl. Environ. Microbiol.">
        <title>Rhizobial factors required for stem nodule maturation and maintenance in Sesbania rostrata-Azorhizobium caulinodans ORS571 symbiosis.</title>
        <authorList>
            <person name="Suzuki S."/>
            <person name="Aono T."/>
            <person name="Lee KB."/>
            <person name="Suzuki T."/>
            <person name="Liu CT."/>
            <person name="Miwa H."/>
            <person name="Wakao S."/>
            <person name="Iki T."/>
            <person name="Oyaizu H."/>
        </authorList>
    </citation>
    <scope>NUCLEOTIDE SEQUENCE [LARGE SCALE GENOMIC DNA]</scope>
    <source>
        <strain evidence="3">ATCC 43989 / DSM 5975 / JCM 20966 / LMG 6465 / NBRC 14845 / NCIMB 13405 / ORS 571</strain>
    </source>
</reference>
<accession>A8II55</accession>